<dbReference type="EC" id="6.1.1.9" evidence="2"/>
<keyword evidence="6" id="KW-0648">Protein biosynthesis</keyword>
<dbReference type="Proteomes" id="UP000007800">
    <property type="component" value="Unassembled WGS sequence"/>
</dbReference>
<dbReference type="InterPro" id="IPR002303">
    <property type="entry name" value="Valyl-tRNA_ligase"/>
</dbReference>
<keyword evidence="10" id="KW-1185">Reference proteome</keyword>
<keyword evidence="7 9" id="KW-0030">Aminoacyl-tRNA synthetase</keyword>
<dbReference type="RefSeq" id="XP_002771689.1">
    <property type="nucleotide sequence ID" value="XM_002771643.1"/>
</dbReference>
<evidence type="ECO:0000256" key="8">
    <source>
        <dbReference type="ARBA" id="ARBA00029936"/>
    </source>
</evidence>
<evidence type="ECO:0000256" key="4">
    <source>
        <dbReference type="ARBA" id="ARBA00022741"/>
    </source>
</evidence>
<keyword evidence="5" id="KW-0067">ATP-binding</keyword>
<dbReference type="InterPro" id="IPR009008">
    <property type="entry name" value="Val/Leu/Ile-tRNA-synth_edit"/>
</dbReference>
<reference evidence="9 10" key="1">
    <citation type="submission" date="2008-07" db="EMBL/GenBank/DDBJ databases">
        <authorList>
            <person name="El-Sayed N."/>
            <person name="Caler E."/>
            <person name="Inman J."/>
            <person name="Amedeo P."/>
            <person name="Hass B."/>
            <person name="Wortman J."/>
        </authorList>
    </citation>
    <scope>NUCLEOTIDE SEQUENCE [LARGE SCALE GENOMIC DNA]</scope>
    <source>
        <strain evidence="10">ATCC 50983 / TXsc</strain>
    </source>
</reference>
<keyword evidence="3" id="KW-0436">Ligase</keyword>
<dbReference type="PANTHER" id="PTHR11946:SF109">
    <property type="entry name" value="VALINE--TRNA LIGASE"/>
    <property type="match status" value="1"/>
</dbReference>
<evidence type="ECO:0000313" key="9">
    <source>
        <dbReference type="EMBL" id="EER03505.1"/>
    </source>
</evidence>
<dbReference type="GO" id="GO:0005829">
    <property type="term" value="C:cytosol"/>
    <property type="evidence" value="ECO:0007669"/>
    <property type="project" value="TreeGrafter"/>
</dbReference>
<feature type="non-terminal residue" evidence="9">
    <location>
        <position position="61"/>
    </location>
</feature>
<evidence type="ECO:0000313" key="10">
    <source>
        <dbReference type="Proteomes" id="UP000007800"/>
    </source>
</evidence>
<proteinExistence type="inferred from homology"/>
<evidence type="ECO:0000256" key="3">
    <source>
        <dbReference type="ARBA" id="ARBA00022598"/>
    </source>
</evidence>
<dbReference type="SUPFAM" id="SSF50677">
    <property type="entry name" value="ValRS/IleRS/LeuRS editing domain"/>
    <property type="match status" value="1"/>
</dbReference>
<dbReference type="GO" id="GO:0005524">
    <property type="term" value="F:ATP binding"/>
    <property type="evidence" value="ECO:0007669"/>
    <property type="project" value="UniProtKB-KW"/>
</dbReference>
<dbReference type="GO" id="GO:0002161">
    <property type="term" value="F:aminoacyl-tRNA deacylase activity"/>
    <property type="evidence" value="ECO:0007669"/>
    <property type="project" value="InterPro"/>
</dbReference>
<feature type="non-terminal residue" evidence="9">
    <location>
        <position position="1"/>
    </location>
</feature>
<evidence type="ECO:0000256" key="1">
    <source>
        <dbReference type="ARBA" id="ARBA00005594"/>
    </source>
</evidence>
<dbReference type="GO" id="GO:0006438">
    <property type="term" value="P:valyl-tRNA aminoacylation"/>
    <property type="evidence" value="ECO:0007669"/>
    <property type="project" value="InterPro"/>
</dbReference>
<name>C5LID9_PERM5</name>
<dbReference type="EMBL" id="GG682236">
    <property type="protein sequence ID" value="EER03505.1"/>
    <property type="molecule type" value="Genomic_DNA"/>
</dbReference>
<dbReference type="PANTHER" id="PTHR11946">
    <property type="entry name" value="VALYL-TRNA SYNTHETASES"/>
    <property type="match status" value="1"/>
</dbReference>
<dbReference type="GO" id="GO:0004832">
    <property type="term" value="F:valine-tRNA ligase activity"/>
    <property type="evidence" value="ECO:0007669"/>
    <property type="project" value="UniProtKB-EC"/>
</dbReference>
<evidence type="ECO:0000256" key="6">
    <source>
        <dbReference type="ARBA" id="ARBA00022917"/>
    </source>
</evidence>
<evidence type="ECO:0000256" key="7">
    <source>
        <dbReference type="ARBA" id="ARBA00023146"/>
    </source>
</evidence>
<evidence type="ECO:0000256" key="5">
    <source>
        <dbReference type="ARBA" id="ARBA00022840"/>
    </source>
</evidence>
<accession>C5LID9</accession>
<comment type="similarity">
    <text evidence="1">Belongs to the class-I aminoacyl-tRNA synthetase family.</text>
</comment>
<dbReference type="InParanoid" id="C5LID9"/>
<evidence type="ECO:0000256" key="2">
    <source>
        <dbReference type="ARBA" id="ARBA00013169"/>
    </source>
</evidence>
<gene>
    <name evidence="9" type="ORF">Pmar_PMAR020368</name>
</gene>
<sequence length="61" mass="6830">FVHIATTRLETMLGDVAVAVNPKDDRFTYLIGKELVHPFIPDRKMVVIADDYVSMDFGTGC</sequence>
<organism evidence="10">
    <name type="scientific">Perkinsus marinus (strain ATCC 50983 / TXsc)</name>
    <dbReference type="NCBI Taxonomy" id="423536"/>
    <lineage>
        <taxon>Eukaryota</taxon>
        <taxon>Sar</taxon>
        <taxon>Alveolata</taxon>
        <taxon>Perkinsozoa</taxon>
        <taxon>Perkinsea</taxon>
        <taxon>Perkinsida</taxon>
        <taxon>Perkinsidae</taxon>
        <taxon>Perkinsus</taxon>
    </lineage>
</organism>
<dbReference type="AlphaFoldDB" id="C5LID9"/>
<dbReference type="OrthoDB" id="629407at2759"/>
<dbReference type="GeneID" id="9047750"/>
<keyword evidence="4" id="KW-0547">Nucleotide-binding</keyword>
<protein>
    <recommendedName>
        <fullName evidence="2">valine--tRNA ligase</fullName>
        <ecNumber evidence="2">6.1.1.9</ecNumber>
    </recommendedName>
    <alternativeName>
        <fullName evidence="8">Valyl-tRNA synthetase</fullName>
    </alternativeName>
</protein>
<dbReference type="Gene3D" id="3.90.740.10">
    <property type="entry name" value="Valyl/Leucyl/Isoleucyl-tRNA synthetase, editing domain"/>
    <property type="match status" value="1"/>
</dbReference>